<dbReference type="InterPro" id="IPR000792">
    <property type="entry name" value="Tscrpt_reg_LuxR_C"/>
</dbReference>
<comment type="caution">
    <text evidence="6">The sequence shown here is derived from an EMBL/GenBank/DDBJ whole genome shotgun (WGS) entry which is preliminary data.</text>
</comment>
<evidence type="ECO:0000313" key="6">
    <source>
        <dbReference type="EMBL" id="NEG88652.1"/>
    </source>
</evidence>
<evidence type="ECO:0000259" key="5">
    <source>
        <dbReference type="PROSITE" id="PS50110"/>
    </source>
</evidence>
<evidence type="ECO:0000256" key="1">
    <source>
        <dbReference type="ARBA" id="ARBA00022553"/>
    </source>
</evidence>
<name>A0A6N9Z292_9BIFI</name>
<dbReference type="Pfam" id="PF00072">
    <property type="entry name" value="Response_reg"/>
    <property type="match status" value="1"/>
</dbReference>
<dbReference type="SMART" id="SM00448">
    <property type="entry name" value="REC"/>
    <property type="match status" value="1"/>
</dbReference>
<dbReference type="AlphaFoldDB" id="A0A6N9Z292"/>
<dbReference type="CDD" id="cd06170">
    <property type="entry name" value="LuxR_C_like"/>
    <property type="match status" value="1"/>
</dbReference>
<dbReference type="PROSITE" id="PS50110">
    <property type="entry name" value="RESPONSE_REGULATORY"/>
    <property type="match status" value="1"/>
</dbReference>
<evidence type="ECO:0000256" key="2">
    <source>
        <dbReference type="ARBA" id="ARBA00023125"/>
    </source>
</evidence>
<keyword evidence="7" id="KW-1185">Reference proteome</keyword>
<dbReference type="GO" id="GO:0006355">
    <property type="term" value="P:regulation of DNA-templated transcription"/>
    <property type="evidence" value="ECO:0007669"/>
    <property type="project" value="InterPro"/>
</dbReference>
<feature type="domain" description="HTH luxR-type" evidence="4">
    <location>
        <begin position="164"/>
        <end position="229"/>
    </location>
</feature>
<sequence>MHGGSRMKELQGCGSIAIVDNDKTVLWALGNALRSILPDCPVIWTADSGFTAIARARSVGSCPDLLLLDMSLGDINGPMVCREIRKQADRPAILAMTSFPLADYAQDAANAGAQGIVAKQGDFGELERAVRSILDERRGCYRTAGVNVDFQTSHEAFMRVRSEKESGVEALSVRESEVIRLSTEGCTSEQIAKRLDIAKATVDTLFQRACRKTGASNRVELAILWYKQYGRNR</sequence>
<feature type="domain" description="Response regulatory" evidence="5">
    <location>
        <begin position="15"/>
        <end position="134"/>
    </location>
</feature>
<gene>
    <name evidence="6" type="ORF">GFD25_01250</name>
</gene>
<keyword evidence="2" id="KW-0238">DNA-binding</keyword>
<evidence type="ECO:0000259" key="4">
    <source>
        <dbReference type="PROSITE" id="PS50043"/>
    </source>
</evidence>
<dbReference type="PROSITE" id="PS50043">
    <property type="entry name" value="HTH_LUXR_2"/>
    <property type="match status" value="1"/>
</dbReference>
<dbReference type="PRINTS" id="PR00038">
    <property type="entry name" value="HTHLUXR"/>
</dbReference>
<dbReference type="EMBL" id="WHZW01000002">
    <property type="protein sequence ID" value="NEG88652.1"/>
    <property type="molecule type" value="Genomic_DNA"/>
</dbReference>
<keyword evidence="1 3" id="KW-0597">Phosphoprotein</keyword>
<proteinExistence type="predicted"/>
<dbReference type="InterPro" id="IPR001789">
    <property type="entry name" value="Sig_transdc_resp-reg_receiver"/>
</dbReference>
<dbReference type="Proteomes" id="UP000469194">
    <property type="component" value="Unassembled WGS sequence"/>
</dbReference>
<dbReference type="InterPro" id="IPR036388">
    <property type="entry name" value="WH-like_DNA-bd_sf"/>
</dbReference>
<dbReference type="GO" id="GO:0003677">
    <property type="term" value="F:DNA binding"/>
    <property type="evidence" value="ECO:0007669"/>
    <property type="project" value="UniProtKB-KW"/>
</dbReference>
<evidence type="ECO:0000313" key="7">
    <source>
        <dbReference type="Proteomes" id="UP000469194"/>
    </source>
</evidence>
<dbReference type="Gene3D" id="1.10.10.10">
    <property type="entry name" value="Winged helix-like DNA-binding domain superfamily/Winged helix DNA-binding domain"/>
    <property type="match status" value="1"/>
</dbReference>
<dbReference type="Gene3D" id="3.40.50.2300">
    <property type="match status" value="1"/>
</dbReference>
<accession>A0A6N9Z292</accession>
<dbReference type="SUPFAM" id="SSF52172">
    <property type="entry name" value="CheY-like"/>
    <property type="match status" value="1"/>
</dbReference>
<evidence type="ECO:0000256" key="3">
    <source>
        <dbReference type="PROSITE-ProRule" id="PRU00169"/>
    </source>
</evidence>
<dbReference type="SMART" id="SM00421">
    <property type="entry name" value="HTH_LUXR"/>
    <property type="match status" value="1"/>
</dbReference>
<reference evidence="6 7" key="1">
    <citation type="submission" date="2019-10" db="EMBL/GenBank/DDBJ databases">
        <title>Bifidobacterium from non-human primates.</title>
        <authorList>
            <person name="Modesto M."/>
        </authorList>
    </citation>
    <scope>NUCLEOTIDE SEQUENCE [LARGE SCALE GENOMIC DNA]</scope>
    <source>
        <strain evidence="6 7">TRE17</strain>
    </source>
</reference>
<dbReference type="PANTHER" id="PTHR43214">
    <property type="entry name" value="TWO-COMPONENT RESPONSE REGULATOR"/>
    <property type="match status" value="1"/>
</dbReference>
<dbReference type="CDD" id="cd17535">
    <property type="entry name" value="REC_NarL-like"/>
    <property type="match status" value="1"/>
</dbReference>
<dbReference type="PROSITE" id="PS00622">
    <property type="entry name" value="HTH_LUXR_1"/>
    <property type="match status" value="1"/>
</dbReference>
<dbReference type="Pfam" id="PF00196">
    <property type="entry name" value="GerE"/>
    <property type="match status" value="1"/>
</dbReference>
<organism evidence="6 7">
    <name type="scientific">Bifidobacterium aerophilum</name>
    <dbReference type="NCBI Taxonomy" id="1798155"/>
    <lineage>
        <taxon>Bacteria</taxon>
        <taxon>Bacillati</taxon>
        <taxon>Actinomycetota</taxon>
        <taxon>Actinomycetes</taxon>
        <taxon>Bifidobacteriales</taxon>
        <taxon>Bifidobacteriaceae</taxon>
        <taxon>Bifidobacterium</taxon>
    </lineage>
</organism>
<feature type="modified residue" description="4-aspartylphosphate" evidence="3">
    <location>
        <position position="69"/>
    </location>
</feature>
<dbReference type="InterPro" id="IPR039420">
    <property type="entry name" value="WalR-like"/>
</dbReference>
<dbReference type="GO" id="GO:0000160">
    <property type="term" value="P:phosphorelay signal transduction system"/>
    <property type="evidence" value="ECO:0007669"/>
    <property type="project" value="InterPro"/>
</dbReference>
<dbReference type="InterPro" id="IPR058245">
    <property type="entry name" value="NreC/VraR/RcsB-like_REC"/>
</dbReference>
<dbReference type="InterPro" id="IPR011006">
    <property type="entry name" value="CheY-like_superfamily"/>
</dbReference>
<protein>
    <submittedName>
        <fullName evidence="6">Response regulator</fullName>
    </submittedName>
</protein>